<evidence type="ECO:0000256" key="1">
    <source>
        <dbReference type="SAM" id="Coils"/>
    </source>
</evidence>
<evidence type="ECO:0000313" key="3">
    <source>
        <dbReference type="EMBL" id="CAD8927201.1"/>
    </source>
</evidence>
<evidence type="ECO:0000256" key="2">
    <source>
        <dbReference type="SAM" id="MobiDB-lite"/>
    </source>
</evidence>
<protein>
    <submittedName>
        <fullName evidence="3">Uncharacterized protein</fullName>
    </submittedName>
</protein>
<name>A0A7S1GFI3_9STRA</name>
<sequence length="259" mass="29514">MLIIPEVSRTGPDEMVRFIDSVYDLSSSEDYEHSDDDEEEEDKDLSADSPEAEVALPNNESQKKSHQSLKQQLQLAKLRLEIKRKEQVLLEKKRKMPDVAVAATDSKLPSVPSTTDLTINASKDDCNDSSGGKAKLIDNASDVMISSEEKREKLEQLRRRQKELKQKNEVSNLKNLINRQRQLLRTQGQELTESSTQLESVVSDIVSKQTLLNESNKRLEELNHRKKIMEGMMLRATEKLMTARKALGQHKQRNVTTTD</sequence>
<feature type="compositionally biased region" description="Acidic residues" evidence="2">
    <location>
        <begin position="27"/>
        <end position="43"/>
    </location>
</feature>
<feature type="region of interest" description="Disordered" evidence="2">
    <location>
        <begin position="27"/>
        <end position="70"/>
    </location>
</feature>
<organism evidence="3">
    <name type="scientific">Skeletonema marinoi</name>
    <dbReference type="NCBI Taxonomy" id="267567"/>
    <lineage>
        <taxon>Eukaryota</taxon>
        <taxon>Sar</taxon>
        <taxon>Stramenopiles</taxon>
        <taxon>Ochrophyta</taxon>
        <taxon>Bacillariophyta</taxon>
        <taxon>Coscinodiscophyceae</taxon>
        <taxon>Thalassiosirophycidae</taxon>
        <taxon>Thalassiosirales</taxon>
        <taxon>Skeletonemataceae</taxon>
        <taxon>Skeletonema</taxon>
        <taxon>Skeletonema marinoi-dohrnii complex</taxon>
    </lineage>
</organism>
<proteinExistence type="predicted"/>
<gene>
    <name evidence="3" type="ORF">SMAR1040_LOCUS1148</name>
</gene>
<accession>A0A7S1GFI3</accession>
<dbReference type="EMBL" id="HBFU01001708">
    <property type="protein sequence ID" value="CAD8927201.1"/>
    <property type="molecule type" value="Transcribed_RNA"/>
</dbReference>
<reference evidence="3" key="1">
    <citation type="submission" date="2021-01" db="EMBL/GenBank/DDBJ databases">
        <authorList>
            <person name="Corre E."/>
            <person name="Pelletier E."/>
            <person name="Niang G."/>
            <person name="Scheremetjew M."/>
            <person name="Finn R."/>
            <person name="Kale V."/>
            <person name="Holt S."/>
            <person name="Cochrane G."/>
            <person name="Meng A."/>
            <person name="Brown T."/>
            <person name="Cohen L."/>
        </authorList>
    </citation>
    <scope>NUCLEOTIDE SEQUENCE</scope>
    <source>
        <strain evidence="3">FE60</strain>
    </source>
</reference>
<feature type="coiled-coil region" evidence="1">
    <location>
        <begin position="137"/>
        <end position="174"/>
    </location>
</feature>
<dbReference type="AlphaFoldDB" id="A0A7S1GFI3"/>
<keyword evidence="1" id="KW-0175">Coiled coil</keyword>
<feature type="coiled-coil region" evidence="1">
    <location>
        <begin position="205"/>
        <end position="239"/>
    </location>
</feature>